<dbReference type="Gene3D" id="3.30.559.30">
    <property type="entry name" value="Nonribosomal peptide synthetase, condensation domain"/>
    <property type="match status" value="1"/>
</dbReference>
<dbReference type="SUPFAM" id="SSF52777">
    <property type="entry name" value="CoA-dependent acyltransferases"/>
    <property type="match status" value="1"/>
</dbReference>
<dbReference type="RefSeq" id="WP_085077479.1">
    <property type="nucleotide sequence ID" value="NZ_JACKRZ010000366.1"/>
</dbReference>
<dbReference type="Pfam" id="PF00668">
    <property type="entry name" value="Condensation"/>
    <property type="match status" value="1"/>
</dbReference>
<dbReference type="InterPro" id="IPR001242">
    <property type="entry name" value="Condensation_dom"/>
</dbReference>
<dbReference type="PANTHER" id="PTHR28037:SF1">
    <property type="entry name" value="ALCOHOL O-ACETYLTRANSFERASE 1-RELATED"/>
    <property type="match status" value="1"/>
</dbReference>
<dbReference type="Gene3D" id="3.30.559.10">
    <property type="entry name" value="Chloramphenicol acetyltransferase-like domain"/>
    <property type="match status" value="1"/>
</dbReference>
<dbReference type="InterPro" id="IPR052058">
    <property type="entry name" value="Alcohol_O-acetyltransferase"/>
</dbReference>
<dbReference type="Proteomes" id="UP000193529">
    <property type="component" value="Unassembled WGS sequence"/>
</dbReference>
<dbReference type="GO" id="GO:0008610">
    <property type="term" value="P:lipid biosynthetic process"/>
    <property type="evidence" value="ECO:0007669"/>
    <property type="project" value="UniProtKB-ARBA"/>
</dbReference>
<dbReference type="EMBL" id="LQPJ01000076">
    <property type="protein sequence ID" value="ORW26739.1"/>
    <property type="molecule type" value="Genomic_DNA"/>
</dbReference>
<reference evidence="2 3" key="1">
    <citation type="submission" date="2016-01" db="EMBL/GenBank/DDBJ databases">
        <title>The new phylogeny of the genus Mycobacterium.</title>
        <authorList>
            <person name="Tarcisio F."/>
            <person name="Conor M."/>
            <person name="Antonella G."/>
            <person name="Elisabetta G."/>
            <person name="Giulia F.S."/>
            <person name="Sara T."/>
            <person name="Anna F."/>
            <person name="Clotilde B."/>
            <person name="Roberto B."/>
            <person name="Veronica D.S."/>
            <person name="Fabio R."/>
            <person name="Monica P."/>
            <person name="Olivier J."/>
            <person name="Enrico T."/>
            <person name="Nicola S."/>
        </authorList>
    </citation>
    <scope>NUCLEOTIDE SEQUENCE [LARGE SCALE GENOMIC DNA]</scope>
    <source>
        <strain evidence="2 3">DSM 44572</strain>
    </source>
</reference>
<dbReference type="GO" id="GO:0003824">
    <property type="term" value="F:catalytic activity"/>
    <property type="evidence" value="ECO:0007669"/>
    <property type="project" value="InterPro"/>
</dbReference>
<proteinExistence type="predicted"/>
<dbReference type="PANTHER" id="PTHR28037">
    <property type="entry name" value="ALCOHOL O-ACETYLTRANSFERASE 1-RELATED"/>
    <property type="match status" value="1"/>
</dbReference>
<gene>
    <name evidence="2" type="ORF">AWC19_03395</name>
</gene>
<dbReference type="OrthoDB" id="4084257at2"/>
<evidence type="ECO:0000313" key="2">
    <source>
        <dbReference type="EMBL" id="ORW26739.1"/>
    </source>
</evidence>
<protein>
    <recommendedName>
        <fullName evidence="1">Condensation domain-containing protein</fullName>
    </recommendedName>
</protein>
<comment type="caution">
    <text evidence="2">The sequence shown here is derived from an EMBL/GenBank/DDBJ whole genome shotgun (WGS) entry which is preliminary data.</text>
</comment>
<sequence>MREGNPQDRSATTLIRPLGAVERLFYRFAERHPDHFLMAAEFDEVLTARRLKRALAAVQRRHPLLSAHVEDRPDTRLAFCRAPTVAPITLTVYRSPEASWEATAAEELGRPFDRSRAPLMRASLVQGPTSSALVLTFDHAIADGISAVLVLDDLVAALNGATLLDLPTPPTQEQLVADTLGRLDPFDSADLPSDPRMTEPSTLRPFDGTLTNVHAMAMAELDAARLVARCRAERATVHAAIVTAACRVRAADTGEDFVRVLNPMNIRALIGLRRDCGLYIQSTSTGLAPWDGTAFWEQARAMTAHLEVARSARGIRTASLAIEHAMPVDAAADEAVNVFTRLVPWEMIASNVGVQNLADACPLRPTAIWGPLLQTQTDGEYFIGITTYQGQLRMATCGYSVPSTFLKGVGAALVAAVDERTEVATIAR</sequence>
<evidence type="ECO:0000259" key="1">
    <source>
        <dbReference type="Pfam" id="PF00668"/>
    </source>
</evidence>
<dbReference type="AlphaFoldDB" id="A0A1X1ZTJ6"/>
<name>A0A1X1ZTJ6_9MYCO</name>
<dbReference type="STRING" id="153971.AWC19_03395"/>
<feature type="domain" description="Condensation" evidence="1">
    <location>
        <begin position="27"/>
        <end position="158"/>
    </location>
</feature>
<organism evidence="2 3">
    <name type="scientific">Mycobacterium palustre</name>
    <dbReference type="NCBI Taxonomy" id="153971"/>
    <lineage>
        <taxon>Bacteria</taxon>
        <taxon>Bacillati</taxon>
        <taxon>Actinomycetota</taxon>
        <taxon>Actinomycetes</taxon>
        <taxon>Mycobacteriales</taxon>
        <taxon>Mycobacteriaceae</taxon>
        <taxon>Mycobacterium</taxon>
        <taxon>Mycobacterium simiae complex</taxon>
    </lineage>
</organism>
<evidence type="ECO:0000313" key="3">
    <source>
        <dbReference type="Proteomes" id="UP000193529"/>
    </source>
</evidence>
<dbReference type="InterPro" id="IPR023213">
    <property type="entry name" value="CAT-like_dom_sf"/>
</dbReference>
<keyword evidence="3" id="KW-1185">Reference proteome</keyword>
<accession>A0A1X1ZTJ6</accession>